<reference evidence="2" key="1">
    <citation type="journal article" date="2014" name="Int. J. Syst. Evol. Microbiol.">
        <title>Complete genome of a new Firmicutes species belonging to the dominant human colonic microbiota ('Ruminococcus bicirculans') reveals two chromosomes and a selective capacity to utilize plant glucans.</title>
        <authorList>
            <consortium name="NISC Comparative Sequencing Program"/>
            <person name="Wegmann U."/>
            <person name="Louis P."/>
            <person name="Goesmann A."/>
            <person name="Henrissat B."/>
            <person name="Duncan S.H."/>
            <person name="Flint H.J."/>
        </authorList>
    </citation>
    <scope>NUCLEOTIDE SEQUENCE</scope>
    <source>
        <strain evidence="2">NBRC 110608</strain>
    </source>
</reference>
<organism evidence="2">
    <name type="scientific">Barrientosiimonas endolithica</name>
    <dbReference type="NCBI Taxonomy" id="1535208"/>
    <lineage>
        <taxon>Bacteria</taxon>
        <taxon>Bacillati</taxon>
        <taxon>Actinomycetota</taxon>
        <taxon>Actinomycetes</taxon>
        <taxon>Micrococcales</taxon>
        <taxon>Dermacoccaceae</taxon>
        <taxon>Barrientosiimonas</taxon>
    </lineage>
</organism>
<dbReference type="RefSeq" id="WP_289231252.1">
    <property type="nucleotide sequence ID" value="NZ_AP027735.1"/>
</dbReference>
<sequence>MSRLLVVAPGFHGYGDSIGDALSRRGYDVAVHRYDAVDSRARKAWNKLAFELPAKIRGTVPWSSRPPMPPTVPSPGCGSSGRTSCWSSGAIC</sequence>
<feature type="compositionally biased region" description="Pro residues" evidence="1">
    <location>
        <begin position="64"/>
        <end position="73"/>
    </location>
</feature>
<feature type="region of interest" description="Disordered" evidence="1">
    <location>
        <begin position="61"/>
        <end position="92"/>
    </location>
</feature>
<protein>
    <submittedName>
        <fullName evidence="2">Uncharacterized protein</fullName>
    </submittedName>
</protein>
<gene>
    <name evidence="2" type="ORF">GCM10025872_27140</name>
</gene>
<name>A0ABN6YT58_9MICO</name>
<accession>A0ABN6YT58</accession>
<evidence type="ECO:0000256" key="1">
    <source>
        <dbReference type="SAM" id="MobiDB-lite"/>
    </source>
</evidence>
<proteinExistence type="predicted"/>
<evidence type="ECO:0000313" key="2">
    <source>
        <dbReference type="EMBL" id="BDZ59057.1"/>
    </source>
</evidence>
<dbReference type="EMBL" id="AP027735">
    <property type="protein sequence ID" value="BDZ59057.1"/>
    <property type="molecule type" value="Genomic_DNA"/>
</dbReference>
<reference evidence="2" key="2">
    <citation type="submission" date="2023-02" db="EMBL/GenBank/DDBJ databases">
        <authorList>
            <person name="Sun Q."/>
            <person name="Mori K."/>
        </authorList>
    </citation>
    <scope>NUCLEOTIDE SEQUENCE</scope>
    <source>
        <strain evidence="2">NBRC 110608</strain>
    </source>
</reference>
<feature type="compositionally biased region" description="Polar residues" evidence="1">
    <location>
        <begin position="80"/>
        <end position="92"/>
    </location>
</feature>